<keyword evidence="4" id="KW-0378">Hydrolase</keyword>
<keyword evidence="2" id="KW-1003">Cell membrane</keyword>
<dbReference type="RefSeq" id="WP_030288721.1">
    <property type="nucleotide sequence ID" value="NZ_JBEZVI010000034.1"/>
</dbReference>
<evidence type="ECO:0000313" key="9">
    <source>
        <dbReference type="EMBL" id="MEU3714052.1"/>
    </source>
</evidence>
<protein>
    <submittedName>
        <fullName evidence="9">Phosphatase PAP2 family protein</fullName>
    </submittedName>
</protein>
<dbReference type="Pfam" id="PF01569">
    <property type="entry name" value="PAP2"/>
    <property type="match status" value="1"/>
</dbReference>
<feature type="transmembrane region" description="Helical" evidence="7">
    <location>
        <begin position="113"/>
        <end position="146"/>
    </location>
</feature>
<reference evidence="9 10" key="1">
    <citation type="submission" date="2024-06" db="EMBL/GenBank/DDBJ databases">
        <title>The Natural Products Discovery Center: Release of the First 8490 Sequenced Strains for Exploring Actinobacteria Biosynthetic Diversity.</title>
        <authorList>
            <person name="Kalkreuter E."/>
            <person name="Kautsar S.A."/>
            <person name="Yang D."/>
            <person name="Bader C.D."/>
            <person name="Teijaro C.N."/>
            <person name="Fluegel L."/>
            <person name="Davis C.M."/>
            <person name="Simpson J.R."/>
            <person name="Lauterbach L."/>
            <person name="Steele A.D."/>
            <person name="Gui C."/>
            <person name="Meng S."/>
            <person name="Li G."/>
            <person name="Viehrig K."/>
            <person name="Ye F."/>
            <person name="Su P."/>
            <person name="Kiefer A.F."/>
            <person name="Nichols A."/>
            <person name="Cepeda A.J."/>
            <person name="Yan W."/>
            <person name="Fan B."/>
            <person name="Jiang Y."/>
            <person name="Adhikari A."/>
            <person name="Zheng C.-J."/>
            <person name="Schuster L."/>
            <person name="Cowan T.M."/>
            <person name="Smanski M.J."/>
            <person name="Chevrette M.G."/>
            <person name="De Carvalho L.P.S."/>
            <person name="Shen B."/>
        </authorList>
    </citation>
    <scope>NUCLEOTIDE SEQUENCE [LARGE SCALE GENOMIC DNA]</scope>
    <source>
        <strain evidence="9 10">NPDC033039</strain>
    </source>
</reference>
<keyword evidence="6 7" id="KW-0472">Membrane</keyword>
<feature type="transmembrane region" description="Helical" evidence="7">
    <location>
        <begin position="54"/>
        <end position="72"/>
    </location>
</feature>
<dbReference type="Gene3D" id="1.20.144.10">
    <property type="entry name" value="Phosphatidic acid phosphatase type 2/haloperoxidase"/>
    <property type="match status" value="1"/>
</dbReference>
<name>A0ABV2Z7T1_9ACTN</name>
<evidence type="ECO:0000256" key="7">
    <source>
        <dbReference type="SAM" id="Phobius"/>
    </source>
</evidence>
<dbReference type="SMART" id="SM00014">
    <property type="entry name" value="acidPPc"/>
    <property type="match status" value="1"/>
</dbReference>
<sequence length="202" mass="21195">MNSTDLYRDVTDFAHGTPGWVHSFADAGTEGGILLLMAVAVLGWWRARRLEPRAVALAVLVPVGTAVAYLLSEILKSFVQEERPCRAVAHAAASIATCPPEGDWSFPSNHSVIAASLAVGIFIAWRAAAWLAVPVALLTGFSRVFVGVHYPHDVAAGLLFGAVIAAVCVLALAGPMTALVIKLRTGPLKPLVEARRGSHAAG</sequence>
<evidence type="ECO:0000259" key="8">
    <source>
        <dbReference type="SMART" id="SM00014"/>
    </source>
</evidence>
<keyword evidence="3 7" id="KW-0812">Transmembrane</keyword>
<evidence type="ECO:0000256" key="6">
    <source>
        <dbReference type="ARBA" id="ARBA00023136"/>
    </source>
</evidence>
<feature type="transmembrane region" description="Helical" evidence="7">
    <location>
        <begin position="20"/>
        <end position="42"/>
    </location>
</feature>
<dbReference type="PANTHER" id="PTHR14969:SF62">
    <property type="entry name" value="DECAPRENYLPHOSPHORYL-5-PHOSPHORIBOSE PHOSPHATASE RV3807C-RELATED"/>
    <property type="match status" value="1"/>
</dbReference>
<evidence type="ECO:0000256" key="2">
    <source>
        <dbReference type="ARBA" id="ARBA00022475"/>
    </source>
</evidence>
<dbReference type="InterPro" id="IPR000326">
    <property type="entry name" value="PAP2/HPO"/>
</dbReference>
<evidence type="ECO:0000256" key="1">
    <source>
        <dbReference type="ARBA" id="ARBA00004651"/>
    </source>
</evidence>
<comment type="subcellular location">
    <subcellularLocation>
        <location evidence="1">Cell membrane</location>
        <topology evidence="1">Multi-pass membrane protein</topology>
    </subcellularLocation>
</comment>
<dbReference type="InterPro" id="IPR036938">
    <property type="entry name" value="PAP2/HPO_sf"/>
</dbReference>
<accession>A0ABV2Z7T1</accession>
<keyword evidence="5 7" id="KW-1133">Transmembrane helix</keyword>
<dbReference type="EMBL" id="JBEZVI010000034">
    <property type="protein sequence ID" value="MEU3714052.1"/>
    <property type="molecule type" value="Genomic_DNA"/>
</dbReference>
<organism evidence="9 10">
    <name type="scientific">Streptomyces catenulae</name>
    <dbReference type="NCBI Taxonomy" id="66875"/>
    <lineage>
        <taxon>Bacteria</taxon>
        <taxon>Bacillati</taxon>
        <taxon>Actinomycetota</taxon>
        <taxon>Actinomycetes</taxon>
        <taxon>Kitasatosporales</taxon>
        <taxon>Streptomycetaceae</taxon>
        <taxon>Streptomyces</taxon>
    </lineage>
</organism>
<gene>
    <name evidence="9" type="ORF">AB0E61_28625</name>
</gene>
<evidence type="ECO:0000313" key="10">
    <source>
        <dbReference type="Proteomes" id="UP001550853"/>
    </source>
</evidence>
<feature type="domain" description="Phosphatidic acid phosphatase type 2/haloperoxidase" evidence="8">
    <location>
        <begin position="58"/>
        <end position="169"/>
    </location>
</feature>
<comment type="caution">
    <text evidence="9">The sequence shown here is derived from an EMBL/GenBank/DDBJ whole genome shotgun (WGS) entry which is preliminary data.</text>
</comment>
<proteinExistence type="predicted"/>
<dbReference type="Proteomes" id="UP001550853">
    <property type="component" value="Unassembled WGS sequence"/>
</dbReference>
<evidence type="ECO:0000256" key="5">
    <source>
        <dbReference type="ARBA" id="ARBA00022989"/>
    </source>
</evidence>
<feature type="transmembrane region" description="Helical" evidence="7">
    <location>
        <begin position="158"/>
        <end position="181"/>
    </location>
</feature>
<evidence type="ECO:0000256" key="3">
    <source>
        <dbReference type="ARBA" id="ARBA00022692"/>
    </source>
</evidence>
<dbReference type="SUPFAM" id="SSF48317">
    <property type="entry name" value="Acid phosphatase/Vanadium-dependent haloperoxidase"/>
    <property type="match status" value="1"/>
</dbReference>
<dbReference type="PANTHER" id="PTHR14969">
    <property type="entry name" value="SPHINGOSINE-1-PHOSPHATE PHOSPHOHYDROLASE"/>
    <property type="match status" value="1"/>
</dbReference>
<evidence type="ECO:0000256" key="4">
    <source>
        <dbReference type="ARBA" id="ARBA00022801"/>
    </source>
</evidence>
<keyword evidence="10" id="KW-1185">Reference proteome</keyword>